<reference evidence="7 8" key="1">
    <citation type="journal article" date="2020" name="Nat. Food">
        <title>A phased Vanilla planifolia genome enables genetic improvement of flavour and production.</title>
        <authorList>
            <person name="Hasing T."/>
            <person name="Tang H."/>
            <person name="Brym M."/>
            <person name="Khazi F."/>
            <person name="Huang T."/>
            <person name="Chambers A.H."/>
        </authorList>
    </citation>
    <scope>NUCLEOTIDE SEQUENCE [LARGE SCALE GENOMIC DNA]</scope>
    <source>
        <tissue evidence="7">Leaf</tissue>
    </source>
</reference>
<feature type="transmembrane region" description="Helical" evidence="6">
    <location>
        <begin position="240"/>
        <end position="258"/>
    </location>
</feature>
<dbReference type="EMBL" id="JADCNL010000011">
    <property type="protein sequence ID" value="KAG0461518.1"/>
    <property type="molecule type" value="Genomic_DNA"/>
</dbReference>
<dbReference type="GO" id="GO:0016020">
    <property type="term" value="C:membrane"/>
    <property type="evidence" value="ECO:0007669"/>
    <property type="project" value="UniProtKB-SubCell"/>
</dbReference>
<comment type="caution">
    <text evidence="7">The sequence shown here is derived from an EMBL/GenBank/DDBJ whole genome shotgun (WGS) entry which is preliminary data.</text>
</comment>
<feature type="transmembrane region" description="Helical" evidence="6">
    <location>
        <begin position="97"/>
        <end position="116"/>
    </location>
</feature>
<dbReference type="GO" id="GO:0006857">
    <property type="term" value="P:oligopeptide transport"/>
    <property type="evidence" value="ECO:0007669"/>
    <property type="project" value="InterPro"/>
</dbReference>
<feature type="transmembrane region" description="Helical" evidence="6">
    <location>
        <begin position="355"/>
        <end position="375"/>
    </location>
</feature>
<dbReference type="Proteomes" id="UP000636800">
    <property type="component" value="Chromosome 11"/>
</dbReference>
<evidence type="ECO:0000313" key="7">
    <source>
        <dbReference type="EMBL" id="KAG0461518.1"/>
    </source>
</evidence>
<evidence type="ECO:0000256" key="4">
    <source>
        <dbReference type="ARBA" id="ARBA00022989"/>
    </source>
</evidence>
<dbReference type="GO" id="GO:0022857">
    <property type="term" value="F:transmembrane transporter activity"/>
    <property type="evidence" value="ECO:0007669"/>
    <property type="project" value="InterPro"/>
</dbReference>
<evidence type="ECO:0000256" key="6">
    <source>
        <dbReference type="SAM" id="Phobius"/>
    </source>
</evidence>
<organism evidence="7 8">
    <name type="scientific">Vanilla planifolia</name>
    <name type="common">Vanilla</name>
    <dbReference type="NCBI Taxonomy" id="51239"/>
    <lineage>
        <taxon>Eukaryota</taxon>
        <taxon>Viridiplantae</taxon>
        <taxon>Streptophyta</taxon>
        <taxon>Embryophyta</taxon>
        <taxon>Tracheophyta</taxon>
        <taxon>Spermatophyta</taxon>
        <taxon>Magnoliopsida</taxon>
        <taxon>Liliopsida</taxon>
        <taxon>Asparagales</taxon>
        <taxon>Orchidaceae</taxon>
        <taxon>Vanilloideae</taxon>
        <taxon>Vanilleae</taxon>
        <taxon>Vanilla</taxon>
    </lineage>
</organism>
<evidence type="ECO:0000256" key="1">
    <source>
        <dbReference type="ARBA" id="ARBA00004141"/>
    </source>
</evidence>
<dbReference type="SUPFAM" id="SSF103473">
    <property type="entry name" value="MFS general substrate transporter"/>
    <property type="match status" value="1"/>
</dbReference>
<proteinExistence type="inferred from homology"/>
<accession>A0A835PYV6</accession>
<dbReference type="PROSITE" id="PS01022">
    <property type="entry name" value="PTR2_1"/>
    <property type="match status" value="1"/>
</dbReference>
<name>A0A835PYV6_VANPL</name>
<comment type="subcellular location">
    <subcellularLocation>
        <location evidence="1">Membrane</location>
        <topology evidence="1">Multi-pass membrane protein</topology>
    </subcellularLocation>
</comment>
<evidence type="ECO:0000256" key="3">
    <source>
        <dbReference type="ARBA" id="ARBA00022692"/>
    </source>
</evidence>
<dbReference type="Pfam" id="PF00854">
    <property type="entry name" value="PTR2"/>
    <property type="match status" value="1"/>
</dbReference>
<keyword evidence="3 6" id="KW-0812">Transmembrane</keyword>
<sequence length="412" mass="45856">MSSNSSQLNPSLRLFHALTQKRVENFWNGGKASWMVLDAVDYKGFPADKYKTGGWIPAALILVIEICERLSTMGIAVNLVTYLIGTMHLPSAASANVVTDFMGVSFMLALFGGFLADSFLGRFLTIAIFAVVQAMGTGMLTVATRLTQLRPPPCTAGWECKRATGFQMLVFYICLYVVAVGTGGLKSSVSGFGTDQFDERDEREKMQMSYFFNRFFLFISTGTLLAVTVLVYIQDQVGRSWAYAICCASMAVAILIFLTGTKRYRYKKSSGSPVVHIVQVVIAALRKRNLDQPGSVSALYEDQPEENRVHHTNRLSFLDKAAIVVEGEDTNLAKGEHCSRVNPWRLCSVTRVEEVKMVVGLLPVWATTILFWTIYAQMITFSVEQATTMDRSWGGASKFRRVRSPFSLWGQY</sequence>
<evidence type="ECO:0000256" key="5">
    <source>
        <dbReference type="ARBA" id="ARBA00023136"/>
    </source>
</evidence>
<dbReference type="Gene3D" id="1.20.1250.20">
    <property type="entry name" value="MFS general substrate transporter like domains"/>
    <property type="match status" value="1"/>
</dbReference>
<keyword evidence="5 6" id="KW-0472">Membrane</keyword>
<keyword evidence="4 6" id="KW-1133">Transmembrane helix</keyword>
<dbReference type="InterPro" id="IPR000109">
    <property type="entry name" value="POT_fam"/>
</dbReference>
<dbReference type="InterPro" id="IPR018456">
    <property type="entry name" value="PTR2_symporter_CS"/>
</dbReference>
<dbReference type="AlphaFoldDB" id="A0A835PYV6"/>
<protein>
    <submittedName>
        <fullName evidence="7">Uncharacterized protein</fullName>
    </submittedName>
</protein>
<evidence type="ECO:0000256" key="2">
    <source>
        <dbReference type="ARBA" id="ARBA00005982"/>
    </source>
</evidence>
<keyword evidence="8" id="KW-1185">Reference proteome</keyword>
<dbReference type="InterPro" id="IPR036259">
    <property type="entry name" value="MFS_trans_sf"/>
</dbReference>
<feature type="transmembrane region" description="Helical" evidence="6">
    <location>
        <begin position="215"/>
        <end position="234"/>
    </location>
</feature>
<feature type="transmembrane region" description="Helical" evidence="6">
    <location>
        <begin position="123"/>
        <end position="146"/>
    </location>
</feature>
<comment type="similarity">
    <text evidence="2">Belongs to the major facilitator superfamily. Proton-dependent oligopeptide transporter (POT/PTR) (TC 2.A.17) family.</text>
</comment>
<evidence type="ECO:0000313" key="8">
    <source>
        <dbReference type="Proteomes" id="UP000636800"/>
    </source>
</evidence>
<dbReference type="OrthoDB" id="10064100at2759"/>
<gene>
    <name evidence="7" type="ORF">HPP92_021815</name>
</gene>
<dbReference type="PANTHER" id="PTHR11654">
    <property type="entry name" value="OLIGOPEPTIDE TRANSPORTER-RELATED"/>
    <property type="match status" value="1"/>
</dbReference>
<feature type="transmembrane region" description="Helical" evidence="6">
    <location>
        <begin position="166"/>
        <end position="185"/>
    </location>
</feature>